<dbReference type="GO" id="GO:0003677">
    <property type="term" value="F:DNA binding"/>
    <property type="evidence" value="ECO:0007669"/>
    <property type="project" value="UniProtKB-KW"/>
</dbReference>
<gene>
    <name evidence="2" type="ORF">pdam_00002955</name>
</gene>
<protein>
    <submittedName>
        <fullName evidence="2">Uncharacterized protein</fullName>
    </submittedName>
</protein>
<reference evidence="2 3" key="1">
    <citation type="journal article" date="2018" name="Sci. Rep.">
        <title>Comparative analysis of the Pocillopora damicornis genome highlights role of immune system in coral evolution.</title>
        <authorList>
            <person name="Cunning R."/>
            <person name="Bay R.A."/>
            <person name="Gillette P."/>
            <person name="Baker A.C."/>
            <person name="Traylor-Knowles N."/>
        </authorList>
    </citation>
    <scope>NUCLEOTIDE SEQUENCE [LARGE SCALE GENOMIC DNA]</scope>
    <source>
        <strain evidence="2">RSMAS</strain>
        <tissue evidence="2">Whole animal</tissue>
    </source>
</reference>
<dbReference type="EMBL" id="RCHS01002011">
    <property type="protein sequence ID" value="RMX50055.1"/>
    <property type="molecule type" value="Genomic_DNA"/>
</dbReference>
<sequence length="135" mass="15138">MSTSFISDLLRFGDFAKSIDDPSFQPLVPRLLDLLLKFNAANTAQRWKAWARSKLGVPVLPAIPLQVALYLTGLVDRAIQQGHSVSVIESATYIIRWGHRLADFEPPKEHPLLMDVAESARRKVTRPVQSNQSTM</sequence>
<keyword evidence="1" id="KW-0238">DNA-binding</keyword>
<name>A0A3M6U8Q0_POCDA</name>
<dbReference type="Proteomes" id="UP000275408">
    <property type="component" value="Unassembled WGS sequence"/>
</dbReference>
<dbReference type="AlphaFoldDB" id="A0A3M6U8Q0"/>
<evidence type="ECO:0000256" key="1">
    <source>
        <dbReference type="ARBA" id="ARBA00023125"/>
    </source>
</evidence>
<evidence type="ECO:0000313" key="3">
    <source>
        <dbReference type="Proteomes" id="UP000275408"/>
    </source>
</evidence>
<evidence type="ECO:0000313" key="2">
    <source>
        <dbReference type="EMBL" id="RMX50055.1"/>
    </source>
</evidence>
<proteinExistence type="predicted"/>
<keyword evidence="3" id="KW-1185">Reference proteome</keyword>
<dbReference type="SUPFAM" id="SSF47823">
    <property type="entry name" value="lambda integrase-like, N-terminal domain"/>
    <property type="match status" value="1"/>
</dbReference>
<organism evidence="2 3">
    <name type="scientific">Pocillopora damicornis</name>
    <name type="common">Cauliflower coral</name>
    <name type="synonym">Millepora damicornis</name>
    <dbReference type="NCBI Taxonomy" id="46731"/>
    <lineage>
        <taxon>Eukaryota</taxon>
        <taxon>Metazoa</taxon>
        <taxon>Cnidaria</taxon>
        <taxon>Anthozoa</taxon>
        <taxon>Hexacorallia</taxon>
        <taxon>Scleractinia</taxon>
        <taxon>Astrocoeniina</taxon>
        <taxon>Pocilloporidae</taxon>
        <taxon>Pocillopora</taxon>
    </lineage>
</organism>
<dbReference type="InterPro" id="IPR010998">
    <property type="entry name" value="Integrase_recombinase_N"/>
</dbReference>
<dbReference type="Gene3D" id="1.10.150.130">
    <property type="match status" value="1"/>
</dbReference>
<comment type="caution">
    <text evidence="2">The sequence shown here is derived from an EMBL/GenBank/DDBJ whole genome shotgun (WGS) entry which is preliminary data.</text>
</comment>
<accession>A0A3M6U8Q0</accession>